<keyword evidence="2" id="KW-1185">Reference proteome</keyword>
<protein>
    <submittedName>
        <fullName evidence="1">Uncharacterized protein</fullName>
    </submittedName>
</protein>
<dbReference type="RefSeq" id="WP_147663661.1">
    <property type="nucleotide sequence ID" value="NZ_CP042905.2"/>
</dbReference>
<evidence type="ECO:0000313" key="2">
    <source>
        <dbReference type="Proteomes" id="UP000321408"/>
    </source>
</evidence>
<dbReference type="Proteomes" id="UP000321408">
    <property type="component" value="Chromosome"/>
</dbReference>
<gene>
    <name evidence="1" type="ORF">DSAG12_02558</name>
</gene>
<reference evidence="1 2" key="2">
    <citation type="journal article" date="2024" name="Int. J. Syst. Evol. Microbiol.">
        <title>Promethearchaeum syntrophicum gen. nov., sp. nov., an anaerobic, obligately syntrophic archaeon, the first isolate of the lineage 'Asgard' archaea, and proposal of the new archaeal phylum Promethearchaeota phyl. nov. and kingdom Promethearchaeati regn. nov.</title>
        <authorList>
            <person name="Imachi H."/>
            <person name="Nobu M.K."/>
            <person name="Kato S."/>
            <person name="Takaki Y."/>
            <person name="Miyazaki M."/>
            <person name="Miyata M."/>
            <person name="Ogawara M."/>
            <person name="Saito Y."/>
            <person name="Sakai S."/>
            <person name="Tahara Y.O."/>
            <person name="Takano Y."/>
            <person name="Tasumi E."/>
            <person name="Uematsu K."/>
            <person name="Yoshimura T."/>
            <person name="Itoh T."/>
            <person name="Ohkuma M."/>
            <person name="Takai K."/>
        </authorList>
    </citation>
    <scope>NUCLEOTIDE SEQUENCE [LARGE SCALE GENOMIC DNA]</scope>
    <source>
        <strain evidence="1 2">MK-D1</strain>
    </source>
</reference>
<organism evidence="1 2">
    <name type="scientific">Promethearchaeum syntrophicum</name>
    <dbReference type="NCBI Taxonomy" id="2594042"/>
    <lineage>
        <taxon>Archaea</taxon>
        <taxon>Promethearchaeati</taxon>
        <taxon>Promethearchaeota</taxon>
        <taxon>Promethearchaeia</taxon>
        <taxon>Promethearchaeales</taxon>
        <taxon>Promethearchaeaceae</taxon>
        <taxon>Promethearchaeum</taxon>
    </lineage>
</organism>
<proteinExistence type="predicted"/>
<accession>A0A5B9DBZ8</accession>
<dbReference type="AlphaFoldDB" id="A0A5B9DBZ8"/>
<dbReference type="KEGG" id="psyt:DSAG12_02558"/>
<sequence length="282" mass="33210">MKHFWVIYSQSSVSLFYKNYSDFNLDPDLVSGFLSALNYFSESELDSQEILSIEMSGLKWVYSYHKEMGLLLVAACEPSADTKVILARLQVIYKMFVEQFNLTPELLNKVIVDQEKYAPFEEILDMLSMQWKQAEKLMSSSGAAHIFDLMLVFQQIYNHFNKIIRKKFHKEDYDNVIDEIGMILKNLKESPEFKENPELSKISFSKHGWSVITLNPMILDEEVLKRTLIMILLHLNNVLKAHMRDYPRFNAYSKGIYKYLIEQFDLLNKLDLVRILLQMFIQ</sequence>
<reference evidence="1 2" key="1">
    <citation type="journal article" date="2020" name="Nature">
        <title>Isolation of an archaeon at the prokaryote-eukaryote interface.</title>
        <authorList>
            <person name="Imachi H."/>
            <person name="Nobu M.K."/>
            <person name="Nakahara N."/>
            <person name="Morono Y."/>
            <person name="Ogawara M."/>
            <person name="Takaki Y."/>
            <person name="Takano Y."/>
            <person name="Uematsu K."/>
            <person name="Ikuta T."/>
            <person name="Ito M."/>
            <person name="Matsui Y."/>
            <person name="Miyazaki M."/>
            <person name="Murata K."/>
            <person name="Saito Y."/>
            <person name="Sakai S."/>
            <person name="Song C."/>
            <person name="Tasumi E."/>
            <person name="Yamanaka Y."/>
            <person name="Yamaguchi T."/>
            <person name="Kamagata Y."/>
            <person name="Tamaki H."/>
            <person name="Takai K."/>
        </authorList>
    </citation>
    <scope>NUCLEOTIDE SEQUENCE [LARGE SCALE GENOMIC DNA]</scope>
    <source>
        <strain evidence="1 2">MK-D1</strain>
    </source>
</reference>
<dbReference type="GeneID" id="41330542"/>
<name>A0A5B9DBZ8_9ARCH</name>
<dbReference type="EMBL" id="CP042905">
    <property type="protein sequence ID" value="QEE16728.1"/>
    <property type="molecule type" value="Genomic_DNA"/>
</dbReference>
<evidence type="ECO:0000313" key="1">
    <source>
        <dbReference type="EMBL" id="QEE16728.1"/>
    </source>
</evidence>